<keyword evidence="1" id="KW-0472">Membrane</keyword>
<evidence type="ECO:0000256" key="1">
    <source>
        <dbReference type="SAM" id="Phobius"/>
    </source>
</evidence>
<comment type="caution">
    <text evidence="2">The sequence shown here is derived from an EMBL/GenBank/DDBJ whole genome shotgun (WGS) entry which is preliminary data.</text>
</comment>
<feature type="transmembrane region" description="Helical" evidence="1">
    <location>
        <begin position="6"/>
        <end position="25"/>
    </location>
</feature>
<feature type="transmembrane region" description="Helical" evidence="1">
    <location>
        <begin position="373"/>
        <end position="393"/>
    </location>
</feature>
<dbReference type="AlphaFoldDB" id="A0A4Z0V3Z7"/>
<feature type="transmembrane region" description="Helical" evidence="1">
    <location>
        <begin position="522"/>
        <end position="539"/>
    </location>
</feature>
<dbReference type="PANTHER" id="PTHR38454:SF1">
    <property type="entry name" value="INTEGRAL MEMBRANE PROTEIN"/>
    <property type="match status" value="1"/>
</dbReference>
<dbReference type="PANTHER" id="PTHR38454">
    <property type="entry name" value="INTEGRAL MEMBRANE PROTEIN-RELATED"/>
    <property type="match status" value="1"/>
</dbReference>
<feature type="transmembrane region" description="Helical" evidence="1">
    <location>
        <begin position="809"/>
        <end position="830"/>
    </location>
</feature>
<accession>A0A4Z0V3Z7</accession>
<feature type="transmembrane region" description="Helical" evidence="1">
    <location>
        <begin position="546"/>
        <end position="564"/>
    </location>
</feature>
<name>A0A4Z0V3Z7_9BACT</name>
<dbReference type="RefSeq" id="WP_135470856.1">
    <property type="nucleotide sequence ID" value="NZ_CASJDB010000002.1"/>
</dbReference>
<protein>
    <recommendedName>
        <fullName evidence="4">YfhO family protein</fullName>
    </recommendedName>
</protein>
<keyword evidence="1" id="KW-1133">Transmembrane helix</keyword>
<feature type="transmembrane region" description="Helical" evidence="1">
    <location>
        <begin position="446"/>
        <end position="467"/>
    </location>
</feature>
<proteinExistence type="predicted"/>
<keyword evidence="1" id="KW-0812">Transmembrane</keyword>
<evidence type="ECO:0000313" key="2">
    <source>
        <dbReference type="EMBL" id="TGG39926.1"/>
    </source>
</evidence>
<dbReference type="Proteomes" id="UP000297635">
    <property type="component" value="Unassembled WGS sequence"/>
</dbReference>
<sequence length="842" mass="93084">MNKRNIITFLISVVAIAVIAFAFFYPDASQGNELRQHDMLQGIAINQEVKTHLESTGETPRWTNALFSGMPTFQISVDYPSAHLYSWVNHVMGLGLPSPSSLIAMMMMGFFIMLIAMGMRWYIALIGAVAYGFSTYFVIIIGAGHIWKFVTLAYVPPTIGGVILCYRGRYLAGAAMAAFFAMMQIANNHVQMTYYFLFVILGVVIAFLISDYKSKNLRGWGKATGFLAVAAVLAVAANMPNLYNTYEYSKETMRGRHSELTQPNADAAQSTSGLDKDYITQYSYQPSETFSLLIPNIKGGASARPEQGKFKTMSLGELDGAREHGQMEQQYLSYMSQYFGDPEGTNGPVYVGALIFALFLLGCIIVKGPLKWALVALTVFSIVLAWGRHAMTFTDIMLSVVPMYSKFRTVESILVIAEFTMPLLAVMALQQLLVTEGAYARYRKAFFWSFGITLGLCVIGWLAPGMFGSAISDNDRMIDGYIMSSLVQQGYDNSTARQFSLSNPAIYSAVESLRYGLVSADALRSLLIAGIGGAFIMLFMTGRMRAVWTVAAVGVLVLADLYSINKRYLSHDSFAPKQLTVGTPIAKTPADEMILRDTMQNYRVMDIPRFYSADPSYYHKTIGGYHAAKLTRYQDLIDRHLSHFTQDSQADADWNVLNMLNARYIVGMDGRPLLNPEAMGNAWWVEKLSYVDNADAEMAGLSRINPAVEAVADSRFRATLGDGAAVAPGDTIYETTYAPDRLTYRAKSANGGVAVFSEVYFPWGWEVTIDGKPAEIGRVNYVLRALRVPAGEHEIVMTFDPKSLRTTTALATVSIILIYIAAAAAFFFAVRPRKRKEDKASV</sequence>
<dbReference type="GeneID" id="82148967"/>
<dbReference type="InterPro" id="IPR018580">
    <property type="entry name" value="Uncharacterised_YfhO"/>
</dbReference>
<feature type="transmembrane region" description="Helical" evidence="1">
    <location>
        <begin position="129"/>
        <end position="147"/>
    </location>
</feature>
<feature type="transmembrane region" description="Helical" evidence="1">
    <location>
        <begin position="224"/>
        <end position="243"/>
    </location>
</feature>
<organism evidence="2 3">
    <name type="scientific">Duncaniella freteri</name>
    <dbReference type="NCBI Taxonomy" id="2530391"/>
    <lineage>
        <taxon>Bacteria</taxon>
        <taxon>Pseudomonadati</taxon>
        <taxon>Bacteroidota</taxon>
        <taxon>Bacteroidia</taxon>
        <taxon>Bacteroidales</taxon>
        <taxon>Muribaculaceae</taxon>
        <taxon>Duncaniella</taxon>
    </lineage>
</organism>
<reference evidence="2 3" key="1">
    <citation type="submission" date="2019-02" db="EMBL/GenBank/DDBJ databases">
        <title>Isolation and identification of novel species under the genus Muribaculum.</title>
        <authorList>
            <person name="Miyake S."/>
            <person name="Ding Y."/>
            <person name="Low A."/>
            <person name="Soh M."/>
            <person name="Seedorf H."/>
        </authorList>
    </citation>
    <scope>NUCLEOTIDE SEQUENCE [LARGE SCALE GENOMIC DNA]</scope>
    <source>
        <strain evidence="2 3">TLL-A3</strain>
    </source>
</reference>
<evidence type="ECO:0000313" key="3">
    <source>
        <dbReference type="Proteomes" id="UP000297635"/>
    </source>
</evidence>
<evidence type="ECO:0008006" key="4">
    <source>
        <dbReference type="Google" id="ProtNLM"/>
    </source>
</evidence>
<keyword evidence="3" id="KW-1185">Reference proteome</keyword>
<feature type="transmembrane region" description="Helical" evidence="1">
    <location>
        <begin position="102"/>
        <end position="123"/>
    </location>
</feature>
<feature type="transmembrane region" description="Helical" evidence="1">
    <location>
        <begin position="192"/>
        <end position="212"/>
    </location>
</feature>
<dbReference type="EMBL" id="SJSA01000001">
    <property type="protein sequence ID" value="TGG39926.1"/>
    <property type="molecule type" value="Genomic_DNA"/>
</dbReference>
<gene>
    <name evidence="2" type="ORF">EZ315_04120</name>
</gene>
<feature type="transmembrane region" description="Helical" evidence="1">
    <location>
        <begin position="347"/>
        <end position="366"/>
    </location>
</feature>